<dbReference type="OrthoDB" id="417617at2759"/>
<feature type="compositionally biased region" description="Basic and acidic residues" evidence="5">
    <location>
        <begin position="65"/>
        <end position="89"/>
    </location>
</feature>
<dbReference type="SUPFAM" id="SSF90229">
    <property type="entry name" value="CCCH zinc finger"/>
    <property type="match status" value="1"/>
</dbReference>
<feature type="zinc finger region" description="C3H1-type" evidence="4">
    <location>
        <begin position="105"/>
        <end position="132"/>
    </location>
</feature>
<protein>
    <recommendedName>
        <fullName evidence="6">C3H1-type domain-containing protein</fullName>
    </recommendedName>
</protein>
<keyword evidence="9" id="KW-1185">Reference proteome</keyword>
<keyword evidence="2 4" id="KW-0863">Zinc-finger</keyword>
<organism evidence="7">
    <name type="scientific">Cladocopium goreaui</name>
    <dbReference type="NCBI Taxonomy" id="2562237"/>
    <lineage>
        <taxon>Eukaryota</taxon>
        <taxon>Sar</taxon>
        <taxon>Alveolata</taxon>
        <taxon>Dinophyceae</taxon>
        <taxon>Suessiales</taxon>
        <taxon>Symbiodiniaceae</taxon>
        <taxon>Cladocopium</taxon>
    </lineage>
</organism>
<evidence type="ECO:0000313" key="8">
    <source>
        <dbReference type="EMBL" id="CAL4788994.1"/>
    </source>
</evidence>
<feature type="domain" description="C3H1-type" evidence="6">
    <location>
        <begin position="105"/>
        <end position="132"/>
    </location>
</feature>
<dbReference type="InterPro" id="IPR036855">
    <property type="entry name" value="Znf_CCCH_sf"/>
</dbReference>
<keyword evidence="1 4" id="KW-0479">Metal-binding</keyword>
<reference evidence="7" key="1">
    <citation type="submission" date="2022-10" db="EMBL/GenBank/DDBJ databases">
        <authorList>
            <person name="Chen Y."/>
            <person name="Dougan E. K."/>
            <person name="Chan C."/>
            <person name="Rhodes N."/>
            <person name="Thang M."/>
        </authorList>
    </citation>
    <scope>NUCLEOTIDE SEQUENCE</scope>
</reference>
<evidence type="ECO:0000256" key="5">
    <source>
        <dbReference type="SAM" id="MobiDB-lite"/>
    </source>
</evidence>
<comment type="caution">
    <text evidence="7">The sequence shown here is derived from an EMBL/GenBank/DDBJ whole genome shotgun (WGS) entry which is preliminary data.</text>
</comment>
<keyword evidence="3 4" id="KW-0862">Zinc</keyword>
<dbReference type="Proteomes" id="UP001152797">
    <property type="component" value="Unassembled WGS sequence"/>
</dbReference>
<feature type="region of interest" description="Disordered" evidence="5">
    <location>
        <begin position="321"/>
        <end position="344"/>
    </location>
</feature>
<dbReference type="Pfam" id="PF00642">
    <property type="entry name" value="zf-CCCH"/>
    <property type="match status" value="1"/>
</dbReference>
<dbReference type="EMBL" id="CAMXCT010002979">
    <property type="protein sequence ID" value="CAI4001682.1"/>
    <property type="molecule type" value="Genomic_DNA"/>
</dbReference>
<name>A0A9P1D324_9DINO</name>
<evidence type="ECO:0000256" key="3">
    <source>
        <dbReference type="ARBA" id="ARBA00022833"/>
    </source>
</evidence>
<evidence type="ECO:0000259" key="6">
    <source>
        <dbReference type="PROSITE" id="PS50103"/>
    </source>
</evidence>
<dbReference type="EMBL" id="CAMXCT030002979">
    <property type="protein sequence ID" value="CAL4788994.1"/>
    <property type="molecule type" value="Genomic_DNA"/>
</dbReference>
<gene>
    <name evidence="7" type="ORF">C1SCF055_LOCUS27706</name>
</gene>
<feature type="compositionally biased region" description="Basic and acidic residues" evidence="5">
    <location>
        <begin position="42"/>
        <end position="53"/>
    </location>
</feature>
<proteinExistence type="predicted"/>
<evidence type="ECO:0000256" key="2">
    <source>
        <dbReference type="ARBA" id="ARBA00022771"/>
    </source>
</evidence>
<evidence type="ECO:0000313" key="7">
    <source>
        <dbReference type="EMBL" id="CAI4001682.1"/>
    </source>
</evidence>
<evidence type="ECO:0000256" key="4">
    <source>
        <dbReference type="PROSITE-ProRule" id="PRU00723"/>
    </source>
</evidence>
<sequence>MWRGVETALLEAQHDANAQSIKDDLKKGPSLPKKALTAPTKEQTKGKGGKDSKSPGGKGPTHVHGKGDSPKPKKDNKSKHDTSSKDKGSGSKGSGNQVKSLTPEEKAASPCIYHLRGRCMRGDQCPYSHAANPKAKANPQGTSPHAPAGAKVTAAVAIMASVSQAAATLPSSTQVCLDYVGDTGAGECLGSVEAFRRQGFDIPDELITSTNHPVQFLTGGGSKAGTSTIGFWSQEFERMSNVYLLPQCPLALSIGQLCQEGYTFLWSGQSLPMLIPPSTQFDYMVDGPVLSADRVEHNVPIFRLSIECTYGMPASASSMAPIKPEPTDGPAPAAGVRGERGDDPLEIREEDADKEIDGIPPNHLMTHLPKSRTCDTCKKAKLYEAPHRRHEHMNARLREARRIEAPTSYLEKISVDHIVTRDEVGHKGEGYTIVIVDQFTGLTSMVPVKTKHSDEVEMALRRFVGKKRPGVVQVASDRAPEIRKAVRDLGFASEPKDSQPIG</sequence>
<dbReference type="InterPro" id="IPR000571">
    <property type="entry name" value="Znf_CCCH"/>
</dbReference>
<dbReference type="PROSITE" id="PS50103">
    <property type="entry name" value="ZF_C3H1"/>
    <property type="match status" value="1"/>
</dbReference>
<accession>A0A9P1D324</accession>
<dbReference type="AlphaFoldDB" id="A0A9P1D324"/>
<reference evidence="8 9" key="2">
    <citation type="submission" date="2024-05" db="EMBL/GenBank/DDBJ databases">
        <authorList>
            <person name="Chen Y."/>
            <person name="Shah S."/>
            <person name="Dougan E. K."/>
            <person name="Thang M."/>
            <person name="Chan C."/>
        </authorList>
    </citation>
    <scope>NUCLEOTIDE SEQUENCE [LARGE SCALE GENOMIC DNA]</scope>
</reference>
<evidence type="ECO:0000256" key="1">
    <source>
        <dbReference type="ARBA" id="ARBA00022723"/>
    </source>
</evidence>
<dbReference type="GO" id="GO:0008270">
    <property type="term" value="F:zinc ion binding"/>
    <property type="evidence" value="ECO:0007669"/>
    <property type="project" value="UniProtKB-KW"/>
</dbReference>
<dbReference type="Gene3D" id="4.10.1000.10">
    <property type="entry name" value="Zinc finger, CCCH-type"/>
    <property type="match status" value="1"/>
</dbReference>
<dbReference type="EMBL" id="CAMXCT020002979">
    <property type="protein sequence ID" value="CAL1155057.1"/>
    <property type="molecule type" value="Genomic_DNA"/>
</dbReference>
<feature type="region of interest" description="Disordered" evidence="5">
    <location>
        <begin position="14"/>
        <end position="106"/>
    </location>
</feature>
<evidence type="ECO:0000313" key="9">
    <source>
        <dbReference type="Proteomes" id="UP001152797"/>
    </source>
</evidence>